<proteinExistence type="predicted"/>
<name>A0AAD5K9U3_9FUNG</name>
<reference evidence="1" key="1">
    <citation type="journal article" date="2022" name="IScience">
        <title>Evolution of zygomycete secretomes and the origins of terrestrial fungal ecologies.</title>
        <authorList>
            <person name="Chang Y."/>
            <person name="Wang Y."/>
            <person name="Mondo S."/>
            <person name="Ahrendt S."/>
            <person name="Andreopoulos W."/>
            <person name="Barry K."/>
            <person name="Beard J."/>
            <person name="Benny G.L."/>
            <person name="Blankenship S."/>
            <person name="Bonito G."/>
            <person name="Cuomo C."/>
            <person name="Desiro A."/>
            <person name="Gervers K.A."/>
            <person name="Hundley H."/>
            <person name="Kuo A."/>
            <person name="LaButti K."/>
            <person name="Lang B.F."/>
            <person name="Lipzen A."/>
            <person name="O'Donnell K."/>
            <person name="Pangilinan J."/>
            <person name="Reynolds N."/>
            <person name="Sandor L."/>
            <person name="Smith M.E."/>
            <person name="Tsang A."/>
            <person name="Grigoriev I.V."/>
            <person name="Stajich J.E."/>
            <person name="Spatafora J.W."/>
        </authorList>
    </citation>
    <scope>NUCLEOTIDE SEQUENCE</scope>
    <source>
        <strain evidence="1">RSA 2281</strain>
    </source>
</reference>
<keyword evidence="2" id="KW-1185">Reference proteome</keyword>
<reference evidence="1" key="2">
    <citation type="submission" date="2023-02" db="EMBL/GenBank/DDBJ databases">
        <authorList>
            <consortium name="DOE Joint Genome Institute"/>
            <person name="Mondo S.J."/>
            <person name="Chang Y."/>
            <person name="Wang Y."/>
            <person name="Ahrendt S."/>
            <person name="Andreopoulos W."/>
            <person name="Barry K."/>
            <person name="Beard J."/>
            <person name="Benny G.L."/>
            <person name="Blankenship S."/>
            <person name="Bonito G."/>
            <person name="Cuomo C."/>
            <person name="Desiro A."/>
            <person name="Gervers K.A."/>
            <person name="Hundley H."/>
            <person name="Kuo A."/>
            <person name="LaButti K."/>
            <person name="Lang B.F."/>
            <person name="Lipzen A."/>
            <person name="O'Donnell K."/>
            <person name="Pangilinan J."/>
            <person name="Reynolds N."/>
            <person name="Sandor L."/>
            <person name="Smith M.W."/>
            <person name="Tsang A."/>
            <person name="Grigoriev I.V."/>
            <person name="Stajich J.E."/>
            <person name="Spatafora J.W."/>
        </authorList>
    </citation>
    <scope>NUCLEOTIDE SEQUENCE</scope>
    <source>
        <strain evidence="1">RSA 2281</strain>
    </source>
</reference>
<dbReference type="Proteomes" id="UP001209540">
    <property type="component" value="Unassembled WGS sequence"/>
</dbReference>
<sequence>MICFFTYQPNTTRHYQLHRMIVYVFHRYLTINNNGKSRLINLRSSRKRKVYPRQLKRIML</sequence>
<dbReference type="EMBL" id="JAIXMP010000014">
    <property type="protein sequence ID" value="KAI9262292.1"/>
    <property type="molecule type" value="Genomic_DNA"/>
</dbReference>
<dbReference type="AlphaFoldDB" id="A0AAD5K9U3"/>
<protein>
    <submittedName>
        <fullName evidence="1">Uncharacterized protein</fullName>
    </submittedName>
</protein>
<organism evidence="1 2">
    <name type="scientific">Phascolomyces articulosus</name>
    <dbReference type="NCBI Taxonomy" id="60185"/>
    <lineage>
        <taxon>Eukaryota</taxon>
        <taxon>Fungi</taxon>
        <taxon>Fungi incertae sedis</taxon>
        <taxon>Mucoromycota</taxon>
        <taxon>Mucoromycotina</taxon>
        <taxon>Mucoromycetes</taxon>
        <taxon>Mucorales</taxon>
        <taxon>Lichtheimiaceae</taxon>
        <taxon>Phascolomyces</taxon>
    </lineage>
</organism>
<gene>
    <name evidence="1" type="ORF">BDA99DRAFT_510805</name>
</gene>
<evidence type="ECO:0000313" key="2">
    <source>
        <dbReference type="Proteomes" id="UP001209540"/>
    </source>
</evidence>
<evidence type="ECO:0000313" key="1">
    <source>
        <dbReference type="EMBL" id="KAI9262292.1"/>
    </source>
</evidence>
<comment type="caution">
    <text evidence="1">The sequence shown here is derived from an EMBL/GenBank/DDBJ whole genome shotgun (WGS) entry which is preliminary data.</text>
</comment>
<accession>A0AAD5K9U3</accession>